<dbReference type="Proteomes" id="UP001596527">
    <property type="component" value="Unassembled WGS sequence"/>
</dbReference>
<evidence type="ECO:0000256" key="2">
    <source>
        <dbReference type="ARBA" id="ARBA00022806"/>
    </source>
</evidence>
<gene>
    <name evidence="6" type="ORF">ACFQWG_04650</name>
</gene>
<keyword evidence="2" id="KW-0067">ATP-binding</keyword>
<evidence type="ECO:0000259" key="5">
    <source>
        <dbReference type="Pfam" id="PF12705"/>
    </source>
</evidence>
<evidence type="ECO:0000256" key="4">
    <source>
        <dbReference type="SAM" id="MobiDB-lite"/>
    </source>
</evidence>
<keyword evidence="3" id="KW-0234">DNA repair</keyword>
<evidence type="ECO:0000256" key="1">
    <source>
        <dbReference type="ARBA" id="ARBA00022763"/>
    </source>
</evidence>
<dbReference type="InterPro" id="IPR038726">
    <property type="entry name" value="PDDEXK_AddAB-type"/>
</dbReference>
<name>A0ABW2SKU7_9ACTO</name>
<feature type="domain" description="PD-(D/E)XK endonuclease-like" evidence="5">
    <location>
        <begin position="30"/>
        <end position="273"/>
    </location>
</feature>
<dbReference type="RefSeq" id="WP_380972580.1">
    <property type="nucleotide sequence ID" value="NZ_JBHTEF010000001.1"/>
</dbReference>
<feature type="compositionally biased region" description="Low complexity" evidence="4">
    <location>
        <begin position="10"/>
        <end position="20"/>
    </location>
</feature>
<dbReference type="SUPFAM" id="SSF52980">
    <property type="entry name" value="Restriction endonuclease-like"/>
    <property type="match status" value="1"/>
</dbReference>
<keyword evidence="2" id="KW-0347">Helicase</keyword>
<evidence type="ECO:0000313" key="6">
    <source>
        <dbReference type="EMBL" id="MFC7580505.1"/>
    </source>
</evidence>
<keyword evidence="6" id="KW-0540">Nuclease</keyword>
<protein>
    <submittedName>
        <fullName evidence="6">RecB family exonuclease</fullName>
    </submittedName>
</protein>
<evidence type="ECO:0000256" key="3">
    <source>
        <dbReference type="ARBA" id="ARBA00023204"/>
    </source>
</evidence>
<keyword evidence="6" id="KW-0378">Hydrolase</keyword>
<comment type="caution">
    <text evidence="6">The sequence shown here is derived from an EMBL/GenBank/DDBJ whole genome shotgun (WGS) entry which is preliminary data.</text>
</comment>
<evidence type="ECO:0000313" key="7">
    <source>
        <dbReference type="Proteomes" id="UP001596527"/>
    </source>
</evidence>
<feature type="region of interest" description="Disordered" evidence="4">
    <location>
        <begin position="1"/>
        <end position="27"/>
    </location>
</feature>
<dbReference type="Gene3D" id="3.90.320.10">
    <property type="match status" value="1"/>
</dbReference>
<organism evidence="6 7">
    <name type="scientific">Schaalia naturae</name>
    <dbReference type="NCBI Taxonomy" id="635203"/>
    <lineage>
        <taxon>Bacteria</taxon>
        <taxon>Bacillati</taxon>
        <taxon>Actinomycetota</taxon>
        <taxon>Actinomycetes</taxon>
        <taxon>Actinomycetales</taxon>
        <taxon>Actinomycetaceae</taxon>
        <taxon>Schaalia</taxon>
    </lineage>
</organism>
<proteinExistence type="predicted"/>
<keyword evidence="7" id="KW-1185">Reference proteome</keyword>
<accession>A0ABW2SKU7</accession>
<dbReference type="GO" id="GO:0004527">
    <property type="term" value="F:exonuclease activity"/>
    <property type="evidence" value="ECO:0007669"/>
    <property type="project" value="UniProtKB-KW"/>
</dbReference>
<keyword evidence="2" id="KW-0547">Nucleotide-binding</keyword>
<keyword evidence="1" id="KW-0227">DNA damage</keyword>
<keyword evidence="6" id="KW-0269">Exonuclease</keyword>
<dbReference type="InterPro" id="IPR011335">
    <property type="entry name" value="Restrct_endonuc-II-like"/>
</dbReference>
<dbReference type="InterPro" id="IPR011604">
    <property type="entry name" value="PDDEXK-like_dom_sf"/>
</dbReference>
<dbReference type="EMBL" id="JBHTEF010000001">
    <property type="protein sequence ID" value="MFC7580505.1"/>
    <property type="molecule type" value="Genomic_DNA"/>
</dbReference>
<dbReference type="Pfam" id="PF12705">
    <property type="entry name" value="PDDEXK_1"/>
    <property type="match status" value="1"/>
</dbReference>
<reference evidence="7" key="1">
    <citation type="journal article" date="2019" name="Int. J. Syst. Evol. Microbiol.">
        <title>The Global Catalogue of Microorganisms (GCM) 10K type strain sequencing project: providing services to taxonomists for standard genome sequencing and annotation.</title>
        <authorList>
            <consortium name="The Broad Institute Genomics Platform"/>
            <consortium name="The Broad Institute Genome Sequencing Center for Infectious Disease"/>
            <person name="Wu L."/>
            <person name="Ma J."/>
        </authorList>
    </citation>
    <scope>NUCLEOTIDE SEQUENCE [LARGE SCALE GENOMIC DNA]</scope>
    <source>
        <strain evidence="7">CCUG 56698</strain>
    </source>
</reference>
<sequence length="299" mass="33698">MDATTDHVSPDAAGAAPPAHRGGGSWAPALSASRAKEFLRCPLQYRLHVVDGIRDPATPATAMGTLIHSVLEHLFDVPAPERTPERAESMVDPAFERQARRDPTVLGLFEDDARRDDWMGQVRQILRQYFQVEDPRWLEPAGRERRVDVVIAGGIRLRGFIDRIDRSPAGDLRVVDYKTGRAPQPRFVDEALYQMRFYALLLRDSARLPARTQLLYLRSGQVLTLDPDPADIDRFAQEVARLWEQIEAAARGGRFEPRKNPLCNWCHVQSMCPLFGGTTPDLPEDRVEWLLGTRVESVA</sequence>